<gene>
    <name evidence="5" type="primary">Necator_chrI.g874</name>
    <name evidence="5" type="ORF">RB195_004750</name>
</gene>
<evidence type="ECO:0000256" key="1">
    <source>
        <dbReference type="ARBA" id="ARBA00022741"/>
    </source>
</evidence>
<keyword evidence="2" id="KW-0342">GTP-binding</keyword>
<organism evidence="5 6">
    <name type="scientific">Necator americanus</name>
    <name type="common">Human hookworm</name>
    <dbReference type="NCBI Taxonomy" id="51031"/>
    <lineage>
        <taxon>Eukaryota</taxon>
        <taxon>Metazoa</taxon>
        <taxon>Ecdysozoa</taxon>
        <taxon>Nematoda</taxon>
        <taxon>Chromadorea</taxon>
        <taxon>Rhabditida</taxon>
        <taxon>Rhabditina</taxon>
        <taxon>Rhabditomorpha</taxon>
        <taxon>Strongyloidea</taxon>
        <taxon>Ancylostomatidae</taxon>
        <taxon>Bunostominae</taxon>
        <taxon>Necator</taxon>
    </lineage>
</organism>
<name>A0ABR1BNW1_NECAM</name>
<feature type="coiled-coil region" evidence="3">
    <location>
        <begin position="240"/>
        <end position="274"/>
    </location>
</feature>
<keyword evidence="1" id="KW-0547">Nucleotide-binding</keyword>
<dbReference type="PRINTS" id="PR00328">
    <property type="entry name" value="SAR1GTPBP"/>
</dbReference>
<evidence type="ECO:0000256" key="3">
    <source>
        <dbReference type="SAM" id="Coils"/>
    </source>
</evidence>
<dbReference type="Pfam" id="PF00025">
    <property type="entry name" value="Arf"/>
    <property type="match status" value="1"/>
</dbReference>
<sequence>MGMGKPRVDIAFQLQFGQNDLNCGAIGWGIAVSAGCKVREIKIGCFGVDGSGKTTILKMIKGEDPRGVLSTNGFSMIDMEYDDDFTIKVYDLGGHERIRDIWTNYYAEVHGIMYVVDISDESRLDENYETIRKVQLHKDTAKKPFLVVLNKKKPTELDDFDFSMNADLNAVGSQQNQMIFVTHVNVYKGELNNAKHPPPLVSRRPKRSASPLLTQFCVFVDKIIEHYVFLSEGVQAAEMALKMRQQAERDERRLRLMQQEQDKINSEIAALEGRAATGNGDIRCEAPIPEEPIYSEVQQKVAATAAATTDPDSIPITSRSPQPSVSDTQSPTEVSPRPTVSQVSNEVTDAALTKPIPLPPPKPARNRVVPVDDGSRPQSAPRNQNIFTVERPNHVDATTKNSIAREKHLNRMRRIQEGLRRKIEVIQLQPLDL</sequence>
<accession>A0ABR1BNW1</accession>
<dbReference type="SUPFAM" id="SSF52540">
    <property type="entry name" value="P-loop containing nucleoside triphosphate hydrolases"/>
    <property type="match status" value="1"/>
</dbReference>
<dbReference type="InterPro" id="IPR005225">
    <property type="entry name" value="Small_GTP-bd"/>
</dbReference>
<proteinExistence type="predicted"/>
<dbReference type="InterPro" id="IPR027417">
    <property type="entry name" value="P-loop_NTPase"/>
</dbReference>
<feature type="compositionally biased region" description="Polar residues" evidence="4">
    <location>
        <begin position="315"/>
        <end position="347"/>
    </location>
</feature>
<evidence type="ECO:0000313" key="6">
    <source>
        <dbReference type="Proteomes" id="UP001303046"/>
    </source>
</evidence>
<evidence type="ECO:0000313" key="5">
    <source>
        <dbReference type="EMBL" id="KAK6726614.1"/>
    </source>
</evidence>
<dbReference type="PANTHER" id="PTHR46090">
    <property type="entry name" value="ADP-RIBOSYLATION FACTOR-LIKE PROTEIN 13B"/>
    <property type="match status" value="1"/>
</dbReference>
<dbReference type="NCBIfam" id="TIGR00231">
    <property type="entry name" value="small_GTP"/>
    <property type="match status" value="1"/>
</dbReference>
<reference evidence="5 6" key="1">
    <citation type="submission" date="2023-08" db="EMBL/GenBank/DDBJ databases">
        <title>A Necator americanus chromosomal reference genome.</title>
        <authorList>
            <person name="Ilik V."/>
            <person name="Petrzelkova K.J."/>
            <person name="Pardy F."/>
            <person name="Fuh T."/>
            <person name="Niatou-Singa F.S."/>
            <person name="Gouil Q."/>
            <person name="Baker L."/>
            <person name="Ritchie M.E."/>
            <person name="Jex A.R."/>
            <person name="Gazzola D."/>
            <person name="Li H."/>
            <person name="Toshio Fujiwara R."/>
            <person name="Zhan B."/>
            <person name="Aroian R.V."/>
            <person name="Pafco B."/>
            <person name="Schwarz E.M."/>
        </authorList>
    </citation>
    <scope>NUCLEOTIDE SEQUENCE [LARGE SCALE GENOMIC DNA]</scope>
    <source>
        <strain evidence="5 6">Aroian</strain>
        <tissue evidence="5">Whole animal</tissue>
    </source>
</reference>
<keyword evidence="3" id="KW-0175">Coiled coil</keyword>
<evidence type="ECO:0000256" key="4">
    <source>
        <dbReference type="SAM" id="MobiDB-lite"/>
    </source>
</evidence>
<dbReference type="InterPro" id="IPR051995">
    <property type="entry name" value="Ciliary_GTPase"/>
</dbReference>
<dbReference type="PANTHER" id="PTHR46090:SF2">
    <property type="entry name" value="ADP-RIBOSYLATION FACTOR-LIKE PROTEIN 13B"/>
    <property type="match status" value="1"/>
</dbReference>
<evidence type="ECO:0008006" key="7">
    <source>
        <dbReference type="Google" id="ProtNLM"/>
    </source>
</evidence>
<dbReference type="PROSITE" id="PS51417">
    <property type="entry name" value="ARF"/>
    <property type="match status" value="1"/>
</dbReference>
<dbReference type="SMART" id="SM00178">
    <property type="entry name" value="SAR"/>
    <property type="match status" value="1"/>
</dbReference>
<protein>
    <recommendedName>
        <fullName evidence="7">ADP-ribosylation factor family protein</fullName>
    </recommendedName>
</protein>
<comment type="caution">
    <text evidence="5">The sequence shown here is derived from an EMBL/GenBank/DDBJ whole genome shotgun (WGS) entry which is preliminary data.</text>
</comment>
<evidence type="ECO:0000256" key="2">
    <source>
        <dbReference type="ARBA" id="ARBA00023134"/>
    </source>
</evidence>
<feature type="region of interest" description="Disordered" evidence="4">
    <location>
        <begin position="301"/>
        <end position="382"/>
    </location>
</feature>
<dbReference type="Gene3D" id="3.40.50.300">
    <property type="entry name" value="P-loop containing nucleotide triphosphate hydrolases"/>
    <property type="match status" value="1"/>
</dbReference>
<dbReference type="SMART" id="SM00177">
    <property type="entry name" value="ARF"/>
    <property type="match status" value="1"/>
</dbReference>
<dbReference type="EMBL" id="JAVFWL010000001">
    <property type="protein sequence ID" value="KAK6726614.1"/>
    <property type="molecule type" value="Genomic_DNA"/>
</dbReference>
<keyword evidence="6" id="KW-1185">Reference proteome</keyword>
<dbReference type="Proteomes" id="UP001303046">
    <property type="component" value="Unassembled WGS sequence"/>
</dbReference>
<dbReference type="InterPro" id="IPR006689">
    <property type="entry name" value="Small_GTPase_ARF/SAR"/>
</dbReference>